<comment type="caution">
    <text evidence="1">The sequence shown here is derived from an EMBL/GenBank/DDBJ whole genome shotgun (WGS) entry which is preliminary data.</text>
</comment>
<dbReference type="Proteomes" id="UP001558101">
    <property type="component" value="Unassembled WGS sequence"/>
</dbReference>
<reference evidence="1 2" key="1">
    <citation type="submission" date="2024-07" db="EMBL/GenBank/DDBJ databases">
        <title>Genomes of novel Serratia strains from suburban soil.</title>
        <authorList>
            <person name="Markert E.X."/>
            <person name="Severe K."/>
            <person name="Severe L."/>
            <person name="Twing K.I."/>
            <person name="Ward L.M."/>
        </authorList>
    </citation>
    <scope>NUCLEOTIDE SEQUENCE [LARGE SCALE GENOMIC DNA]</scope>
    <source>
        <strain evidence="1 2">3C-UT</strain>
    </source>
</reference>
<gene>
    <name evidence="1" type="ORF">AB4M04_00715</name>
</gene>
<sequence length="488" mass="56810">MNGQINNGLTVSPFEYQQLKRLGLSLIEKTSDKWPVIFIGVGRTPTPLMAFIECYLGSDQIVILPLSGFRHNYPGENISLLRDPLSRDQMIALGDHFQRFISDVKLKRKSHWVVVDFVDSGASLAAATEYLRHYLRQNGIPDGHICAAALRATDLPDCFTTAMKQLSLEYMDFPIHESTVERTDKIFRLGRGDYYDLIAPVKRAFKISEGHLTQMLVENKTDYYDYMRQIAEYMIEDAEIENPISGIVQTRFNDSYSVEKKCQFSSDARALHRQYNSFPAHVRSQLHDCVINYFFTTGETLEVIVRERHGRVSELVNNLADFLAKLHWAEPIIIKDYEKICAVRQLERRQEINENTHGYFTRIHGDLHLRNILMAPNYELVFIDRMRQCGDMMYDFPFILSLLCFERIYNDGYFHSLVVGFFQVYEQYVDDIDNFYRAFLVNFINYAQIAHATYMKSTPPFEEWVKSAGLSMSASYYNDFKTFLLNDF</sequence>
<evidence type="ECO:0000313" key="2">
    <source>
        <dbReference type="Proteomes" id="UP001558101"/>
    </source>
</evidence>
<organism evidence="1 2">
    <name type="scientific">Serratia quinivorans</name>
    <dbReference type="NCBI Taxonomy" id="137545"/>
    <lineage>
        <taxon>Bacteria</taxon>
        <taxon>Pseudomonadati</taxon>
        <taxon>Pseudomonadota</taxon>
        <taxon>Gammaproteobacteria</taxon>
        <taxon>Enterobacterales</taxon>
        <taxon>Yersiniaceae</taxon>
        <taxon>Serratia</taxon>
    </lineage>
</organism>
<evidence type="ECO:0000313" key="1">
    <source>
        <dbReference type="EMBL" id="MEX3170604.1"/>
    </source>
</evidence>
<accession>A0ABV3UAY8</accession>
<keyword evidence="2" id="KW-1185">Reference proteome</keyword>
<protein>
    <recommendedName>
        <fullName evidence="3">Aminoglycoside phosphotransferase domain-containing protein</fullName>
    </recommendedName>
</protein>
<evidence type="ECO:0008006" key="3">
    <source>
        <dbReference type="Google" id="ProtNLM"/>
    </source>
</evidence>
<dbReference type="RefSeq" id="WP_368453012.1">
    <property type="nucleotide sequence ID" value="NZ_JBFQXQ010000001.1"/>
</dbReference>
<dbReference type="EMBL" id="JBFQXQ010000001">
    <property type="protein sequence ID" value="MEX3170604.1"/>
    <property type="molecule type" value="Genomic_DNA"/>
</dbReference>
<name>A0ABV3UAY8_9GAMM</name>
<dbReference type="SUPFAM" id="SSF56112">
    <property type="entry name" value="Protein kinase-like (PK-like)"/>
    <property type="match status" value="1"/>
</dbReference>
<proteinExistence type="predicted"/>
<dbReference type="InterPro" id="IPR011009">
    <property type="entry name" value="Kinase-like_dom_sf"/>
</dbReference>